<dbReference type="InterPro" id="IPR010432">
    <property type="entry name" value="RDD"/>
</dbReference>
<keyword evidence="4 7" id="KW-1133">Transmembrane helix</keyword>
<feature type="compositionally biased region" description="Low complexity" evidence="6">
    <location>
        <begin position="72"/>
        <end position="81"/>
    </location>
</feature>
<evidence type="ECO:0000313" key="10">
    <source>
        <dbReference type="Proteomes" id="UP001500839"/>
    </source>
</evidence>
<comment type="caution">
    <text evidence="9">The sequence shown here is derived from an EMBL/GenBank/DDBJ whole genome shotgun (WGS) entry which is preliminary data.</text>
</comment>
<gene>
    <name evidence="9" type="ORF">GCM10023353_33750</name>
</gene>
<keyword evidence="2" id="KW-1003">Cell membrane</keyword>
<keyword evidence="3 7" id="KW-0812">Transmembrane</keyword>
<evidence type="ECO:0000256" key="4">
    <source>
        <dbReference type="ARBA" id="ARBA00022989"/>
    </source>
</evidence>
<dbReference type="EMBL" id="BAABKQ010000001">
    <property type="protein sequence ID" value="GAA4822484.1"/>
    <property type="molecule type" value="Genomic_DNA"/>
</dbReference>
<feature type="region of interest" description="Disordered" evidence="6">
    <location>
        <begin position="1"/>
        <end position="96"/>
    </location>
</feature>
<evidence type="ECO:0000256" key="2">
    <source>
        <dbReference type="ARBA" id="ARBA00022475"/>
    </source>
</evidence>
<protein>
    <recommendedName>
        <fullName evidence="8">RDD domain-containing protein</fullName>
    </recommendedName>
</protein>
<evidence type="ECO:0000256" key="7">
    <source>
        <dbReference type="SAM" id="Phobius"/>
    </source>
</evidence>
<comment type="subcellular location">
    <subcellularLocation>
        <location evidence="1">Cell membrane</location>
        <topology evidence="1">Multi-pass membrane protein</topology>
    </subcellularLocation>
</comment>
<dbReference type="PANTHER" id="PTHR36115:SF4">
    <property type="entry name" value="MEMBRANE PROTEIN"/>
    <property type="match status" value="1"/>
</dbReference>
<feature type="compositionally biased region" description="Gly residues" evidence="6">
    <location>
        <begin position="20"/>
        <end position="32"/>
    </location>
</feature>
<evidence type="ECO:0000256" key="6">
    <source>
        <dbReference type="SAM" id="MobiDB-lite"/>
    </source>
</evidence>
<organism evidence="9 10">
    <name type="scientific">Tomitella cavernea</name>
    <dbReference type="NCBI Taxonomy" id="1387982"/>
    <lineage>
        <taxon>Bacteria</taxon>
        <taxon>Bacillati</taxon>
        <taxon>Actinomycetota</taxon>
        <taxon>Actinomycetes</taxon>
        <taxon>Mycobacteriales</taxon>
        <taxon>Tomitella</taxon>
    </lineage>
</organism>
<dbReference type="Proteomes" id="UP001500839">
    <property type="component" value="Unassembled WGS sequence"/>
</dbReference>
<evidence type="ECO:0000256" key="1">
    <source>
        <dbReference type="ARBA" id="ARBA00004651"/>
    </source>
</evidence>
<evidence type="ECO:0000256" key="3">
    <source>
        <dbReference type="ARBA" id="ARBA00022692"/>
    </source>
</evidence>
<accession>A0ABP9CYZ4</accession>
<reference evidence="10" key="1">
    <citation type="journal article" date="2019" name="Int. J. Syst. Evol. Microbiol.">
        <title>The Global Catalogue of Microorganisms (GCM) 10K type strain sequencing project: providing services to taxonomists for standard genome sequencing and annotation.</title>
        <authorList>
            <consortium name="The Broad Institute Genomics Platform"/>
            <consortium name="The Broad Institute Genome Sequencing Center for Infectious Disease"/>
            <person name="Wu L."/>
            <person name="Ma J."/>
        </authorList>
    </citation>
    <scope>NUCLEOTIDE SEQUENCE [LARGE SCALE GENOMIC DNA]</scope>
    <source>
        <strain evidence="10">JCM 18542</strain>
    </source>
</reference>
<dbReference type="InterPro" id="IPR051791">
    <property type="entry name" value="Pra-immunoreactive"/>
</dbReference>
<feature type="transmembrane region" description="Helical" evidence="7">
    <location>
        <begin position="153"/>
        <end position="177"/>
    </location>
</feature>
<evidence type="ECO:0000256" key="5">
    <source>
        <dbReference type="ARBA" id="ARBA00023136"/>
    </source>
</evidence>
<feature type="transmembrane region" description="Helical" evidence="7">
    <location>
        <begin position="122"/>
        <end position="141"/>
    </location>
</feature>
<name>A0ABP9CYZ4_9ACTN</name>
<keyword evidence="10" id="KW-1185">Reference proteome</keyword>
<dbReference type="Pfam" id="PF06271">
    <property type="entry name" value="RDD"/>
    <property type="match status" value="1"/>
</dbReference>
<evidence type="ECO:0000313" key="9">
    <source>
        <dbReference type="EMBL" id="GAA4822484.1"/>
    </source>
</evidence>
<dbReference type="PANTHER" id="PTHR36115">
    <property type="entry name" value="PROLINE-RICH ANTIGEN HOMOLOG-RELATED"/>
    <property type="match status" value="1"/>
</dbReference>
<evidence type="ECO:0000259" key="8">
    <source>
        <dbReference type="Pfam" id="PF06271"/>
    </source>
</evidence>
<proteinExistence type="predicted"/>
<sequence length="275" mass="28039">MTTGPGDQRSDGDEETRDPGGAGGGQYGGGQYGAAPYGSPEYGAPGQGAPDYGAPGYGSSDYGSQPYGSPDYGAPSGYGNAYPPPPPAGGYQGYPTGANQMSGGGAPGGLAPRFGARIIDSLIIGIPMLIVQMIVGAAFGVGQALLDNTSPGIGYWVVSSIIAIVFAFAWTAYFVWFETTKGQTLGKQLLHLRVVGASGGNPTTQESLRRNGYVVLGSIGMIIGIIPFVGAIISWIIDIAMLVIVIVIAVTINGSPTKQGKHDEMAGGTRVVTTQ</sequence>
<dbReference type="RefSeq" id="WP_242474615.1">
    <property type="nucleotide sequence ID" value="NZ_BAABKQ010000001.1"/>
</dbReference>
<feature type="transmembrane region" description="Helical" evidence="7">
    <location>
        <begin position="239"/>
        <end position="255"/>
    </location>
</feature>
<feature type="domain" description="RDD" evidence="8">
    <location>
        <begin position="108"/>
        <end position="267"/>
    </location>
</feature>
<keyword evidence="5 7" id="KW-0472">Membrane</keyword>
<feature type="transmembrane region" description="Helical" evidence="7">
    <location>
        <begin position="213"/>
        <end position="233"/>
    </location>
</feature>